<feature type="transmembrane region" description="Helical" evidence="1">
    <location>
        <begin position="434"/>
        <end position="460"/>
    </location>
</feature>
<feature type="transmembrane region" description="Helical" evidence="1">
    <location>
        <begin position="132"/>
        <end position="151"/>
    </location>
</feature>
<name>A0A813QVN9_9BILA</name>
<keyword evidence="1" id="KW-0812">Transmembrane</keyword>
<dbReference type="OrthoDB" id="10009003at2759"/>
<dbReference type="Proteomes" id="UP000663829">
    <property type="component" value="Unassembled WGS sequence"/>
</dbReference>
<keyword evidence="1" id="KW-0472">Membrane</keyword>
<evidence type="ECO:0000313" key="3">
    <source>
        <dbReference type="EMBL" id="CAF3556421.1"/>
    </source>
</evidence>
<protein>
    <submittedName>
        <fullName evidence="2">Uncharacterized protein</fullName>
    </submittedName>
</protein>
<keyword evidence="1" id="KW-1133">Transmembrane helix</keyword>
<accession>A0A813QVN9</accession>
<reference evidence="2" key="1">
    <citation type="submission" date="2021-02" db="EMBL/GenBank/DDBJ databases">
        <authorList>
            <person name="Nowell W R."/>
        </authorList>
    </citation>
    <scope>NUCLEOTIDE SEQUENCE</scope>
</reference>
<evidence type="ECO:0000256" key="1">
    <source>
        <dbReference type="SAM" id="Phobius"/>
    </source>
</evidence>
<feature type="transmembrane region" description="Helical" evidence="1">
    <location>
        <begin position="397"/>
        <end position="422"/>
    </location>
</feature>
<feature type="transmembrane region" description="Helical" evidence="1">
    <location>
        <begin position="54"/>
        <end position="76"/>
    </location>
</feature>
<feature type="transmembrane region" description="Helical" evidence="1">
    <location>
        <begin position="20"/>
        <end position="42"/>
    </location>
</feature>
<evidence type="ECO:0000313" key="2">
    <source>
        <dbReference type="EMBL" id="CAF0773999.1"/>
    </source>
</evidence>
<organism evidence="2 4">
    <name type="scientific">Didymodactylos carnosus</name>
    <dbReference type="NCBI Taxonomy" id="1234261"/>
    <lineage>
        <taxon>Eukaryota</taxon>
        <taxon>Metazoa</taxon>
        <taxon>Spiralia</taxon>
        <taxon>Gnathifera</taxon>
        <taxon>Rotifera</taxon>
        <taxon>Eurotatoria</taxon>
        <taxon>Bdelloidea</taxon>
        <taxon>Philodinida</taxon>
        <taxon>Philodinidae</taxon>
        <taxon>Didymodactylos</taxon>
    </lineage>
</organism>
<comment type="caution">
    <text evidence="2">The sequence shown here is derived from an EMBL/GenBank/DDBJ whole genome shotgun (WGS) entry which is preliminary data.</text>
</comment>
<sequence length="551" mass="65733">MYNLTFVDVEEILINSTSIYHLLSSFIISVLFSILILFWLYFRSKSLTPCIIPFIYALLFYDLLQLSSILVIKYNIYTKSDFTYGLICRFVDYVKSSAESGSLMTLILLFIIRRKQIRYYYSHYHLDSSTIYSKIIVFFCLLFIVYIHNWLTHLKEDNIFLVKYIEDNQHWHPYIYLITKSSNTIDIKFDTRVRFLNDLYLYAQEKSHNYSHLNSITILPKNENENMIVSSDKGSMQIFIKFPISILKSKYSTTETSTIVQIKSKIQNYNNSLSNITNVTDNIRLSVLLPSSYRVLRCTYYQPYLTLIIISTFLHSIFYFILIIVTLWKTNNLIYLTIRKSNNIKYLSTKSIYNGIQTKKQSKTYLKERLNSIILSKRTIKSRNQHRIIQHLLQLKYLLYIHTFFILLRLIYVCILNMTLFFSLVPFSYNYLKFIFQLLFILSCYSIPLRIISLVIYLLYQTYSHQLTIIYYYLTQKKLKFSCQCEKVCLKRIVKIELAPFINNTNIHTTEKSVIREITEEENLSFQIDKINYRVTELRTNIERVERVSNV</sequence>
<feature type="transmembrane region" description="Helical" evidence="1">
    <location>
        <begin position="304"/>
        <end position="328"/>
    </location>
</feature>
<evidence type="ECO:0000313" key="4">
    <source>
        <dbReference type="Proteomes" id="UP000663829"/>
    </source>
</evidence>
<proteinExistence type="predicted"/>
<gene>
    <name evidence="2" type="ORF">GPM918_LOCUS2089</name>
    <name evidence="3" type="ORF">SRO942_LOCUS2089</name>
</gene>
<dbReference type="EMBL" id="CAJOBC010000220">
    <property type="protein sequence ID" value="CAF3556421.1"/>
    <property type="molecule type" value="Genomic_DNA"/>
</dbReference>
<dbReference type="AlphaFoldDB" id="A0A813QVN9"/>
<dbReference type="EMBL" id="CAJNOQ010000220">
    <property type="protein sequence ID" value="CAF0773999.1"/>
    <property type="molecule type" value="Genomic_DNA"/>
</dbReference>
<dbReference type="Proteomes" id="UP000681722">
    <property type="component" value="Unassembled WGS sequence"/>
</dbReference>
<keyword evidence="4" id="KW-1185">Reference proteome</keyword>